<dbReference type="HOGENOM" id="CLU_2424878_0_0_5"/>
<proteinExistence type="inferred from homology"/>
<dbReference type="STRING" id="215743.ROSMUCSMR3_03753"/>
<dbReference type="Proteomes" id="UP000030021">
    <property type="component" value="Unassembled WGS sequence"/>
</dbReference>
<dbReference type="RefSeq" id="WP_037270631.1">
    <property type="nucleotide sequence ID" value="NZ_KN293977.1"/>
</dbReference>
<dbReference type="eggNOG" id="ENOG50326NA">
    <property type="taxonomic scope" value="Bacteria"/>
</dbReference>
<comment type="caution">
    <text evidence="6">The sequence shown here is derived from an EMBL/GenBank/DDBJ whole genome shotgun (WGS) entry which is preliminary data.</text>
</comment>
<evidence type="ECO:0000256" key="4">
    <source>
        <dbReference type="ARBA" id="ARBA00023288"/>
    </source>
</evidence>
<dbReference type="PROSITE" id="PS51257">
    <property type="entry name" value="PROKAR_LIPOPROTEIN"/>
    <property type="match status" value="1"/>
</dbReference>
<organism evidence="6 7">
    <name type="scientific">Roseovarius mucosus DSM 17069</name>
    <dbReference type="NCBI Taxonomy" id="1288298"/>
    <lineage>
        <taxon>Bacteria</taxon>
        <taxon>Pseudomonadati</taxon>
        <taxon>Pseudomonadota</taxon>
        <taxon>Alphaproteobacteria</taxon>
        <taxon>Rhodobacterales</taxon>
        <taxon>Roseobacteraceae</taxon>
        <taxon>Roseovarius</taxon>
    </lineage>
</organism>
<evidence type="ECO:0000256" key="3">
    <source>
        <dbReference type="ARBA" id="ARBA00015281"/>
    </source>
</evidence>
<evidence type="ECO:0000313" key="7">
    <source>
        <dbReference type="Proteomes" id="UP000030021"/>
    </source>
</evidence>
<comment type="subcellular location">
    <subcellularLocation>
        <location evidence="1">Cell outer membrane</location>
        <topology evidence="1">Lipid-anchor</topology>
    </subcellularLocation>
</comment>
<comment type="similarity">
    <text evidence="2">Belongs to the rickettsiale 17 kDa surface antigen family.</text>
</comment>
<evidence type="ECO:0000256" key="2">
    <source>
        <dbReference type="ARBA" id="ARBA00008681"/>
    </source>
</evidence>
<sequence length="88" mass="8650">MNRSLILASVTSLALAGCMQGVSDRELVGGAAGAAGGALLASAFDADSDWTIVSALAGAAAGTLVARNTARNQCAYANGDGTYRTVPC</sequence>
<dbReference type="PATRIC" id="fig|1288298.3.peg.1050"/>
<gene>
    <name evidence="6" type="ORF">rosmuc_01039</name>
</gene>
<name>A0A0A0HQ21_9RHOB</name>
<accession>A0A0A0HQ21</accession>
<feature type="domain" description="Glycine zipper 2TM" evidence="5">
    <location>
        <begin position="29"/>
        <end position="68"/>
    </location>
</feature>
<evidence type="ECO:0000256" key="1">
    <source>
        <dbReference type="ARBA" id="ARBA00004459"/>
    </source>
</evidence>
<evidence type="ECO:0000313" key="6">
    <source>
        <dbReference type="EMBL" id="KGM89071.1"/>
    </source>
</evidence>
<protein>
    <recommendedName>
        <fullName evidence="3">17 kDa surface antigen</fullName>
    </recommendedName>
</protein>
<dbReference type="EMBL" id="AONH01000004">
    <property type="protein sequence ID" value="KGM89071.1"/>
    <property type="molecule type" value="Genomic_DNA"/>
</dbReference>
<dbReference type="GO" id="GO:0009279">
    <property type="term" value="C:cell outer membrane"/>
    <property type="evidence" value="ECO:0007669"/>
    <property type="project" value="UniProtKB-SubCell"/>
</dbReference>
<dbReference type="Pfam" id="PF05433">
    <property type="entry name" value="Rick_17kDa_Anti"/>
    <property type="match status" value="1"/>
</dbReference>
<dbReference type="AlphaFoldDB" id="A0A0A0HQ21"/>
<dbReference type="InterPro" id="IPR008816">
    <property type="entry name" value="Gly_zipper_2TM_dom"/>
</dbReference>
<evidence type="ECO:0000259" key="5">
    <source>
        <dbReference type="Pfam" id="PF05433"/>
    </source>
</evidence>
<reference evidence="6 7" key="1">
    <citation type="submission" date="2013-01" db="EMBL/GenBank/DDBJ databases">
        <authorList>
            <person name="Fiebig A."/>
            <person name="Goeker M."/>
            <person name="Klenk H.-P.P."/>
        </authorList>
    </citation>
    <scope>NUCLEOTIDE SEQUENCE [LARGE SCALE GENOMIC DNA]</scope>
    <source>
        <strain evidence="6 7">DSM 17069</strain>
    </source>
</reference>
<keyword evidence="4" id="KW-0449">Lipoprotein</keyword>